<evidence type="ECO:0000313" key="1">
    <source>
        <dbReference type="EMBL" id="QBM28486.1"/>
    </source>
</evidence>
<reference evidence="1 2" key="1">
    <citation type="submission" date="2019-03" db="EMBL/GenBank/DDBJ databases">
        <authorList>
            <person name="Sebastian G."/>
            <person name="Baumann P."/>
            <person name="Ruckert C."/>
            <person name="Kalinowski J."/>
            <person name="Nebel B."/>
            <person name="Takors R."/>
            <person name="Blombach B."/>
        </authorList>
    </citation>
    <scope>NUCLEOTIDE SEQUENCE [LARGE SCALE GENOMIC DNA]</scope>
    <source>
        <strain evidence="1 2">DSM 1084</strain>
    </source>
</reference>
<dbReference type="KEGG" id="hpse:HPF_12370"/>
<protein>
    <submittedName>
        <fullName evidence="1">Uncharacterized protein</fullName>
    </submittedName>
</protein>
<keyword evidence="2" id="KW-1185">Reference proteome</keyword>
<accession>A0A4P6X1P6</accession>
<proteinExistence type="predicted"/>
<dbReference type="RefSeq" id="WP_133156786.1">
    <property type="nucleotide sequence ID" value="NZ_CP037867.1"/>
</dbReference>
<dbReference type="AlphaFoldDB" id="A0A4P6X1P6"/>
<sequence length="76" mass="8283">MLRAGHSLRFTPAETDELRKLGIGVGGARTQDDLDQALAQWAGTLAEERPELLEKIAAAMAQAKDTSLPVRLTRVR</sequence>
<organism evidence="1 2">
    <name type="scientific">Hydrogenophaga pseudoflava</name>
    <name type="common">Pseudomonas carboxydoflava</name>
    <dbReference type="NCBI Taxonomy" id="47421"/>
    <lineage>
        <taxon>Bacteria</taxon>
        <taxon>Pseudomonadati</taxon>
        <taxon>Pseudomonadota</taxon>
        <taxon>Betaproteobacteria</taxon>
        <taxon>Burkholderiales</taxon>
        <taxon>Comamonadaceae</taxon>
        <taxon>Hydrogenophaga</taxon>
    </lineage>
</organism>
<evidence type="ECO:0000313" key="2">
    <source>
        <dbReference type="Proteomes" id="UP000293912"/>
    </source>
</evidence>
<gene>
    <name evidence="1" type="ORF">HPF_12370</name>
</gene>
<name>A0A4P6X1P6_HYDPS</name>
<dbReference type="Proteomes" id="UP000293912">
    <property type="component" value="Chromosome"/>
</dbReference>
<dbReference type="EMBL" id="CP037867">
    <property type="protein sequence ID" value="QBM28486.1"/>
    <property type="molecule type" value="Genomic_DNA"/>
</dbReference>